<dbReference type="InterPro" id="IPR003477">
    <property type="entry name" value="PemK-like"/>
</dbReference>
<reference evidence="1 2" key="1">
    <citation type="submission" date="2017-03" db="EMBL/GenBank/DDBJ databases">
        <title>Lifting the veil on microbial sulfur biogeochemistry in mining wastewaters.</title>
        <authorList>
            <person name="Kantor R.S."/>
            <person name="Colenbrander Nelson T."/>
            <person name="Marshall S."/>
            <person name="Bennett D."/>
            <person name="Apte S."/>
            <person name="Camacho D."/>
            <person name="Thomas B.C."/>
            <person name="Warren L.A."/>
            <person name="Banfield J.F."/>
        </authorList>
    </citation>
    <scope>NUCLEOTIDE SEQUENCE [LARGE SCALE GENOMIC DNA]</scope>
    <source>
        <strain evidence="1">32-69-9</strain>
    </source>
</reference>
<dbReference type="SUPFAM" id="SSF50118">
    <property type="entry name" value="Cell growth inhibitor/plasmid maintenance toxic component"/>
    <property type="match status" value="1"/>
</dbReference>
<gene>
    <name evidence="1" type="ORF">B7Z01_04595</name>
</gene>
<dbReference type="AlphaFoldDB" id="A0A258FQN6"/>
<name>A0A258FQN6_9CAUL</name>
<dbReference type="Pfam" id="PF02452">
    <property type="entry name" value="PemK_toxin"/>
    <property type="match status" value="1"/>
</dbReference>
<comment type="caution">
    <text evidence="1">The sequence shown here is derived from an EMBL/GenBank/DDBJ whole genome shotgun (WGS) entry which is preliminary data.</text>
</comment>
<dbReference type="Proteomes" id="UP000215595">
    <property type="component" value="Unassembled WGS sequence"/>
</dbReference>
<dbReference type="Gene3D" id="2.30.30.110">
    <property type="match status" value="1"/>
</dbReference>
<evidence type="ECO:0000313" key="2">
    <source>
        <dbReference type="Proteomes" id="UP000215595"/>
    </source>
</evidence>
<dbReference type="GO" id="GO:0003677">
    <property type="term" value="F:DNA binding"/>
    <property type="evidence" value="ECO:0007669"/>
    <property type="project" value="InterPro"/>
</dbReference>
<organism evidence="1 2">
    <name type="scientific">Brevundimonas subvibrioides</name>
    <dbReference type="NCBI Taxonomy" id="74313"/>
    <lineage>
        <taxon>Bacteria</taxon>
        <taxon>Pseudomonadati</taxon>
        <taxon>Pseudomonadota</taxon>
        <taxon>Alphaproteobacteria</taxon>
        <taxon>Caulobacterales</taxon>
        <taxon>Caulobacteraceae</taxon>
        <taxon>Brevundimonas</taxon>
    </lineage>
</organism>
<sequence>MERGQIVVAVFPRDFGKPRPGLVIQADAFGHLDSLTLLPLTTDLRTRTSFRLNLFPAAMNGLKQRCQVMVDKSQTVYADKIGQTIGRLERSSLDRVDAALAVFLGLA</sequence>
<proteinExistence type="predicted"/>
<dbReference type="EMBL" id="NCEB01000007">
    <property type="protein sequence ID" value="OYX34821.1"/>
    <property type="molecule type" value="Genomic_DNA"/>
</dbReference>
<protein>
    <submittedName>
        <fullName evidence="1">Growth inhibitor PemK</fullName>
    </submittedName>
</protein>
<accession>A0A258FQN6</accession>
<dbReference type="InterPro" id="IPR011067">
    <property type="entry name" value="Plasmid_toxin/cell-grow_inhib"/>
</dbReference>
<evidence type="ECO:0000313" key="1">
    <source>
        <dbReference type="EMBL" id="OYX34821.1"/>
    </source>
</evidence>